<feature type="region of interest" description="Disordered" evidence="1">
    <location>
        <begin position="35"/>
        <end position="56"/>
    </location>
</feature>
<proteinExistence type="predicted"/>
<dbReference type="AlphaFoldDB" id="A0A1R1XYX6"/>
<accession>A0A1R1XYX6</accession>
<organism evidence="2 3">
    <name type="scientific">Smittium culicis</name>
    <dbReference type="NCBI Taxonomy" id="133412"/>
    <lineage>
        <taxon>Eukaryota</taxon>
        <taxon>Fungi</taxon>
        <taxon>Fungi incertae sedis</taxon>
        <taxon>Zoopagomycota</taxon>
        <taxon>Kickxellomycotina</taxon>
        <taxon>Harpellomycetes</taxon>
        <taxon>Harpellales</taxon>
        <taxon>Legeriomycetaceae</taxon>
        <taxon>Smittium</taxon>
    </lineage>
</organism>
<protein>
    <submittedName>
        <fullName evidence="2">Uncharacterized protein</fullName>
    </submittedName>
</protein>
<keyword evidence="3" id="KW-1185">Reference proteome</keyword>
<sequence>MGSEHSGEGDQKPIHEPNLRIISIGEGEPLGPTAFVAPPSVKKKAEPVGRRGSDERSCLPDIQASYRGILPSSPGFYSKLFVIPKNTGGLQPVLDLRKLDFNV</sequence>
<comment type="caution">
    <text evidence="2">The sequence shown here is derived from an EMBL/GenBank/DDBJ whole genome shotgun (WGS) entry which is preliminary data.</text>
</comment>
<name>A0A1R1XYX6_9FUNG</name>
<dbReference type="EMBL" id="LSSM01002930">
    <property type="protein sequence ID" value="OMJ19724.1"/>
    <property type="molecule type" value="Genomic_DNA"/>
</dbReference>
<evidence type="ECO:0000256" key="1">
    <source>
        <dbReference type="SAM" id="MobiDB-lite"/>
    </source>
</evidence>
<evidence type="ECO:0000313" key="2">
    <source>
        <dbReference type="EMBL" id="OMJ19724.1"/>
    </source>
</evidence>
<gene>
    <name evidence="2" type="ORF">AYI69_g6510</name>
</gene>
<reference evidence="3" key="1">
    <citation type="submission" date="2017-01" db="EMBL/GenBank/DDBJ databases">
        <authorList>
            <person name="Wang Y."/>
            <person name="White M."/>
            <person name="Kvist S."/>
            <person name="Moncalvo J.-M."/>
        </authorList>
    </citation>
    <scope>NUCLEOTIDE SEQUENCE [LARGE SCALE GENOMIC DNA]</scope>
    <source>
        <strain evidence="3">ID-206-W2</strain>
    </source>
</reference>
<dbReference type="Proteomes" id="UP000187429">
    <property type="component" value="Unassembled WGS sequence"/>
</dbReference>
<feature type="compositionally biased region" description="Basic and acidic residues" evidence="1">
    <location>
        <begin position="43"/>
        <end position="56"/>
    </location>
</feature>
<evidence type="ECO:0000313" key="3">
    <source>
        <dbReference type="Proteomes" id="UP000187429"/>
    </source>
</evidence>
<dbReference type="OrthoDB" id="2286148at2759"/>